<dbReference type="PANTHER" id="PTHR46401">
    <property type="entry name" value="GLYCOSYLTRANSFERASE WBBK-RELATED"/>
    <property type="match status" value="1"/>
</dbReference>
<dbReference type="AlphaFoldDB" id="A0A7X2TGA6"/>
<dbReference type="PANTHER" id="PTHR46401:SF2">
    <property type="entry name" value="GLYCOSYLTRANSFERASE WBBK-RELATED"/>
    <property type="match status" value="1"/>
</dbReference>
<evidence type="ECO:0000313" key="4">
    <source>
        <dbReference type="EMBL" id="MSS59522.1"/>
    </source>
</evidence>
<dbReference type="Pfam" id="PF13439">
    <property type="entry name" value="Glyco_transf_4"/>
    <property type="match status" value="1"/>
</dbReference>
<evidence type="ECO:0000313" key="5">
    <source>
        <dbReference type="Proteomes" id="UP000461880"/>
    </source>
</evidence>
<feature type="domain" description="Glycosyl transferase family 1" evidence="2">
    <location>
        <begin position="192"/>
        <end position="350"/>
    </location>
</feature>
<proteinExistence type="predicted"/>
<dbReference type="GO" id="GO:0016757">
    <property type="term" value="F:glycosyltransferase activity"/>
    <property type="evidence" value="ECO:0007669"/>
    <property type="project" value="InterPro"/>
</dbReference>
<comment type="caution">
    <text evidence="4">The sequence shown here is derived from an EMBL/GenBank/DDBJ whole genome shotgun (WGS) entry which is preliminary data.</text>
</comment>
<protein>
    <submittedName>
        <fullName evidence="4">Glycosyltransferase family 4 protein</fullName>
    </submittedName>
</protein>
<dbReference type="Gene3D" id="3.40.50.2000">
    <property type="entry name" value="Glycogen Phosphorylase B"/>
    <property type="match status" value="2"/>
</dbReference>
<dbReference type="RefSeq" id="WP_154505777.1">
    <property type="nucleotide sequence ID" value="NZ_VUMN01000035.1"/>
</dbReference>
<evidence type="ECO:0000259" key="2">
    <source>
        <dbReference type="Pfam" id="PF00534"/>
    </source>
</evidence>
<keyword evidence="1 4" id="KW-0808">Transferase</keyword>
<name>A0A7X2TGA6_9FIRM</name>
<dbReference type="EMBL" id="VUMN01000035">
    <property type="protein sequence ID" value="MSS59522.1"/>
    <property type="molecule type" value="Genomic_DNA"/>
</dbReference>
<gene>
    <name evidence="4" type="ORF">FYJ51_11525</name>
</gene>
<dbReference type="Pfam" id="PF00534">
    <property type="entry name" value="Glycos_transf_1"/>
    <property type="match status" value="1"/>
</dbReference>
<sequence length="374" mass="43107">MNILIIDPSGTINYCNGLSSALANKNQVKVIARDNYNGNDPRISVEKAFILSEGDKIKKGFSYIKGWNRVLKTVRSEKYDVIHIQWLLVYDIDIFYLGILKHYCQNIVYTAHNVLPHVNGNKSIKQLNKIYSLVDKIIVHGESLRSDLLNAFPEIPHNKIFIQRHGADIRVISQDVPEKLVDNNVLNFLSSKQGRHFLYLGVIFENKGIDRLIRFWDKYASQFPDDCLIIAGMPSDKAYMEKIEPFVKNVSKKDNFLFIPHKIDNYTHDYLYLHSDLILLPYRHASMSGVIFDAALFSKTVLTTQTGCIGEYLEKDYDSFLTENSYEAYANQLLSILNTSSKEELNDMGKKLHSDIYEKYNWNVIAEQLLAEVY</sequence>
<feature type="domain" description="Glycosyltransferase subfamily 4-like N-terminal" evidence="3">
    <location>
        <begin position="10"/>
        <end position="169"/>
    </location>
</feature>
<dbReference type="InterPro" id="IPR001296">
    <property type="entry name" value="Glyco_trans_1"/>
</dbReference>
<dbReference type="CDD" id="cd03801">
    <property type="entry name" value="GT4_PimA-like"/>
    <property type="match status" value="1"/>
</dbReference>
<dbReference type="Proteomes" id="UP000461880">
    <property type="component" value="Unassembled WGS sequence"/>
</dbReference>
<evidence type="ECO:0000259" key="3">
    <source>
        <dbReference type="Pfam" id="PF13439"/>
    </source>
</evidence>
<keyword evidence="5" id="KW-1185">Reference proteome</keyword>
<reference evidence="4 5" key="1">
    <citation type="submission" date="2019-08" db="EMBL/GenBank/DDBJ databases">
        <title>In-depth cultivation of the pig gut microbiome towards novel bacterial diversity and tailored functional studies.</title>
        <authorList>
            <person name="Wylensek D."/>
            <person name="Hitch T.C.A."/>
            <person name="Clavel T."/>
        </authorList>
    </citation>
    <scope>NUCLEOTIDE SEQUENCE [LARGE SCALE GENOMIC DNA]</scope>
    <source>
        <strain evidence="4 5">Oil+RF-744-GAM-WT-6</strain>
    </source>
</reference>
<organism evidence="4 5">
    <name type="scientific">Stecheria intestinalis</name>
    <dbReference type="NCBI Taxonomy" id="2606630"/>
    <lineage>
        <taxon>Bacteria</taxon>
        <taxon>Bacillati</taxon>
        <taxon>Bacillota</taxon>
        <taxon>Erysipelotrichia</taxon>
        <taxon>Erysipelotrichales</taxon>
        <taxon>Erysipelotrichaceae</taxon>
        <taxon>Stecheria</taxon>
    </lineage>
</organism>
<evidence type="ECO:0000256" key="1">
    <source>
        <dbReference type="ARBA" id="ARBA00022679"/>
    </source>
</evidence>
<dbReference type="InterPro" id="IPR028098">
    <property type="entry name" value="Glyco_trans_4-like_N"/>
</dbReference>
<accession>A0A7X2TGA6</accession>
<dbReference type="GO" id="GO:0009103">
    <property type="term" value="P:lipopolysaccharide biosynthetic process"/>
    <property type="evidence" value="ECO:0007669"/>
    <property type="project" value="TreeGrafter"/>
</dbReference>
<dbReference type="SUPFAM" id="SSF53756">
    <property type="entry name" value="UDP-Glycosyltransferase/glycogen phosphorylase"/>
    <property type="match status" value="1"/>
</dbReference>